<dbReference type="RefSeq" id="XP_002117964.1">
    <property type="nucleotide sequence ID" value="XM_002117928.1"/>
</dbReference>
<dbReference type="GO" id="GO:0042744">
    <property type="term" value="P:hydrogen peroxide catabolic process"/>
    <property type="evidence" value="ECO:0000318"/>
    <property type="project" value="GO_Central"/>
</dbReference>
<dbReference type="PROSITE" id="PS51402">
    <property type="entry name" value="CATALASE_3"/>
    <property type="match status" value="1"/>
</dbReference>
<dbReference type="CTD" id="6759177"/>
<sequence>MSNSDKASQQLQDHAASQNSDILTNSGGDPVESLTNLQTVGPRGPALFQNITYLDNQAHFNRERIPERVAHAKGAGAFGYFEVTNDITKYCKAKTFTTKISYSPIDLKLNFCFAAGEKGSADTVRDAHGFAVRFYTVEGNWDLVGINSPVFLVRDAILTNQGVKNLSAQQAAALTGTDPDYAIRDLYNAIAAGNFPSWNMFIQVMTFEQAEAFQFNPFDVTKIWPHAEYPLIPVGKLVLNRNPTNYFAEVEQLGFSPANLVPGILPSPDKVLQGRLFAYSDTQRHRLGANATQIPVNCPYNTTVSNYQRDGPMTVINQG</sequence>
<gene>
    <name evidence="11" type="ORF">TRIADDRAFT_64400</name>
</gene>
<evidence type="ECO:0000256" key="9">
    <source>
        <dbReference type="SAM" id="MobiDB-lite"/>
    </source>
</evidence>
<evidence type="ECO:0000256" key="6">
    <source>
        <dbReference type="ARBA" id="ARBA00023004"/>
    </source>
</evidence>
<dbReference type="SMART" id="SM01060">
    <property type="entry name" value="Catalase"/>
    <property type="match status" value="1"/>
</dbReference>
<dbReference type="Pfam" id="PF00199">
    <property type="entry name" value="Catalase"/>
    <property type="match status" value="2"/>
</dbReference>
<proteinExistence type="inferred from homology"/>
<dbReference type="OMA" id="KIFTIIH"/>
<keyword evidence="4" id="KW-0479">Metal-binding</keyword>
<dbReference type="GO" id="GO:0020037">
    <property type="term" value="F:heme binding"/>
    <property type="evidence" value="ECO:0000318"/>
    <property type="project" value="GO_Central"/>
</dbReference>
<dbReference type="PROSITE" id="PS00437">
    <property type="entry name" value="CATALASE_1"/>
    <property type="match status" value="1"/>
</dbReference>
<dbReference type="SUPFAM" id="SSF56634">
    <property type="entry name" value="Heme-dependent catalase-like"/>
    <property type="match status" value="1"/>
</dbReference>
<dbReference type="InParanoid" id="B3SCK3"/>
<comment type="function">
    <text evidence="8">Catalyzes the degradation of hydrogen peroxide (H(2)O(2)) generated by peroxisomal oxidases to water and oxygen, thereby protecting cells from the toxic effects of hydrogen peroxide.</text>
</comment>
<dbReference type="EMBL" id="DS985271">
    <property type="protein sequence ID" value="EDV19532.1"/>
    <property type="molecule type" value="Genomic_DNA"/>
</dbReference>
<dbReference type="GO" id="GO:0046872">
    <property type="term" value="F:metal ion binding"/>
    <property type="evidence" value="ECO:0007669"/>
    <property type="project" value="UniProtKB-KW"/>
</dbReference>
<keyword evidence="2" id="KW-0575">Peroxidase</keyword>
<reference evidence="11 12" key="1">
    <citation type="journal article" date="2008" name="Nature">
        <title>The Trichoplax genome and the nature of placozoans.</title>
        <authorList>
            <person name="Srivastava M."/>
            <person name="Begovic E."/>
            <person name="Chapman J."/>
            <person name="Putnam N.H."/>
            <person name="Hellsten U."/>
            <person name="Kawashima T."/>
            <person name="Kuo A."/>
            <person name="Mitros T."/>
            <person name="Salamov A."/>
            <person name="Carpenter M.L."/>
            <person name="Signorovitch A.Y."/>
            <person name="Moreno M.A."/>
            <person name="Kamm K."/>
            <person name="Grimwood J."/>
            <person name="Schmutz J."/>
            <person name="Shapiro H."/>
            <person name="Grigoriev I.V."/>
            <person name="Buss L.W."/>
            <person name="Schierwater B."/>
            <person name="Dellaporta S.L."/>
            <person name="Rokhsar D.S."/>
        </authorList>
    </citation>
    <scope>NUCLEOTIDE SEQUENCE [LARGE SCALE GENOMIC DNA]</scope>
    <source>
        <strain evidence="11 12">Grell-BS-1999</strain>
    </source>
</reference>
<dbReference type="PRINTS" id="PR00067">
    <property type="entry name" value="CATALASE"/>
</dbReference>
<dbReference type="PROSITE" id="PS00438">
    <property type="entry name" value="CATALASE_2"/>
    <property type="match status" value="1"/>
</dbReference>
<comment type="similarity">
    <text evidence="1">Belongs to the catalase family.</text>
</comment>
<feature type="region of interest" description="Disordered" evidence="9">
    <location>
        <begin position="1"/>
        <end position="36"/>
    </location>
</feature>
<dbReference type="Proteomes" id="UP000009022">
    <property type="component" value="Unassembled WGS sequence"/>
</dbReference>
<dbReference type="InterPro" id="IPR002226">
    <property type="entry name" value="Catalase_haem_BS"/>
</dbReference>
<dbReference type="GO" id="GO:0042542">
    <property type="term" value="P:response to hydrogen peroxide"/>
    <property type="evidence" value="ECO:0000318"/>
    <property type="project" value="GO_Central"/>
</dbReference>
<evidence type="ECO:0000256" key="2">
    <source>
        <dbReference type="ARBA" id="ARBA00022559"/>
    </source>
</evidence>
<dbReference type="PANTHER" id="PTHR11465:SF9">
    <property type="entry name" value="CATALASE"/>
    <property type="match status" value="1"/>
</dbReference>
<dbReference type="HOGENOM" id="CLU_010645_4_0_1"/>
<evidence type="ECO:0000256" key="1">
    <source>
        <dbReference type="ARBA" id="ARBA00005329"/>
    </source>
</evidence>
<dbReference type="PhylomeDB" id="B3SCK3"/>
<accession>B3SCK3</accession>
<evidence type="ECO:0000256" key="4">
    <source>
        <dbReference type="ARBA" id="ARBA00022723"/>
    </source>
</evidence>
<evidence type="ECO:0000313" key="12">
    <source>
        <dbReference type="Proteomes" id="UP000009022"/>
    </source>
</evidence>
<feature type="domain" description="Catalase core" evidence="10">
    <location>
        <begin position="24"/>
        <end position="318"/>
    </location>
</feature>
<dbReference type="PANTHER" id="PTHR11465">
    <property type="entry name" value="CATALASE"/>
    <property type="match status" value="1"/>
</dbReference>
<evidence type="ECO:0000256" key="7">
    <source>
        <dbReference type="ARBA" id="ARBA00023324"/>
    </source>
</evidence>
<dbReference type="InterPro" id="IPR020835">
    <property type="entry name" value="Catalase_sf"/>
</dbReference>
<dbReference type="GeneID" id="6759177"/>
<name>B3SCK3_TRIAD</name>
<dbReference type="eggNOG" id="KOG0047">
    <property type="taxonomic scope" value="Eukaryota"/>
</dbReference>
<dbReference type="GO" id="GO:0005739">
    <property type="term" value="C:mitochondrion"/>
    <property type="evidence" value="ECO:0000318"/>
    <property type="project" value="GO_Central"/>
</dbReference>
<keyword evidence="7" id="KW-0376">Hydrogen peroxide</keyword>
<keyword evidence="3" id="KW-0349">Heme</keyword>
<organism evidence="11 12">
    <name type="scientific">Trichoplax adhaerens</name>
    <name type="common">Trichoplax reptans</name>
    <dbReference type="NCBI Taxonomy" id="10228"/>
    <lineage>
        <taxon>Eukaryota</taxon>
        <taxon>Metazoa</taxon>
        <taxon>Placozoa</taxon>
        <taxon>Uniplacotomia</taxon>
        <taxon>Trichoplacea</taxon>
        <taxon>Trichoplacidae</taxon>
        <taxon>Trichoplax</taxon>
    </lineage>
</organism>
<dbReference type="KEGG" id="tad:TRIADDRAFT_64400"/>
<dbReference type="OrthoDB" id="6880011at2759"/>
<keyword evidence="6" id="KW-0408">Iron</keyword>
<evidence type="ECO:0000256" key="3">
    <source>
        <dbReference type="ARBA" id="ARBA00022617"/>
    </source>
</evidence>
<dbReference type="STRING" id="10228.B3SCK3"/>
<keyword evidence="12" id="KW-1185">Reference proteome</keyword>
<dbReference type="InterPro" id="IPR018028">
    <property type="entry name" value="Catalase"/>
</dbReference>
<dbReference type="AlphaFoldDB" id="B3SCK3"/>
<evidence type="ECO:0000256" key="5">
    <source>
        <dbReference type="ARBA" id="ARBA00023002"/>
    </source>
</evidence>
<evidence type="ECO:0000256" key="8">
    <source>
        <dbReference type="RuleBase" id="RU004142"/>
    </source>
</evidence>
<dbReference type="GO" id="GO:0004096">
    <property type="term" value="F:catalase activity"/>
    <property type="evidence" value="ECO:0000318"/>
    <property type="project" value="GO_Central"/>
</dbReference>
<dbReference type="Gene3D" id="2.40.180.10">
    <property type="entry name" value="Catalase core domain"/>
    <property type="match status" value="2"/>
</dbReference>
<keyword evidence="5" id="KW-0560">Oxidoreductase</keyword>
<dbReference type="GO" id="GO:0005777">
    <property type="term" value="C:peroxisome"/>
    <property type="evidence" value="ECO:0000318"/>
    <property type="project" value="GO_Central"/>
</dbReference>
<evidence type="ECO:0000259" key="10">
    <source>
        <dbReference type="SMART" id="SM01060"/>
    </source>
</evidence>
<dbReference type="InterPro" id="IPR011614">
    <property type="entry name" value="Catalase_core"/>
</dbReference>
<dbReference type="GO" id="GO:0005737">
    <property type="term" value="C:cytoplasm"/>
    <property type="evidence" value="ECO:0000318"/>
    <property type="project" value="GO_Central"/>
</dbReference>
<dbReference type="InterPro" id="IPR024708">
    <property type="entry name" value="Catalase_AS"/>
</dbReference>
<evidence type="ECO:0000313" key="11">
    <source>
        <dbReference type="EMBL" id="EDV19532.1"/>
    </source>
</evidence>
<protein>
    <recommendedName>
        <fullName evidence="10">Catalase core domain-containing protein</fullName>
    </recommendedName>
</protein>